<dbReference type="InterPro" id="IPR036890">
    <property type="entry name" value="HATPase_C_sf"/>
</dbReference>
<dbReference type="SUPFAM" id="SSF47384">
    <property type="entry name" value="Homodimeric domain of signal transducing histidine kinase"/>
    <property type="match status" value="1"/>
</dbReference>
<dbReference type="SUPFAM" id="SSF55874">
    <property type="entry name" value="ATPase domain of HSP90 chaperone/DNA topoisomerase II/histidine kinase"/>
    <property type="match status" value="1"/>
</dbReference>
<evidence type="ECO:0000259" key="6">
    <source>
        <dbReference type="PROSITE" id="PS50109"/>
    </source>
</evidence>
<evidence type="ECO:0000256" key="4">
    <source>
        <dbReference type="SAM" id="Coils"/>
    </source>
</evidence>
<dbReference type="EC" id="2.7.13.3" evidence="2"/>
<evidence type="ECO:0000256" key="5">
    <source>
        <dbReference type="SAM" id="Phobius"/>
    </source>
</evidence>
<gene>
    <name evidence="7" type="ORF">J2W61_005198</name>
</gene>
<dbReference type="CDD" id="cd00082">
    <property type="entry name" value="HisKA"/>
    <property type="match status" value="1"/>
</dbReference>
<dbReference type="InterPro" id="IPR003594">
    <property type="entry name" value="HATPase_dom"/>
</dbReference>
<organism evidence="7 8">
    <name type="scientific">Agrobacterium tumefaciens</name>
    <dbReference type="NCBI Taxonomy" id="358"/>
    <lineage>
        <taxon>Bacteria</taxon>
        <taxon>Pseudomonadati</taxon>
        <taxon>Pseudomonadota</taxon>
        <taxon>Alphaproteobacteria</taxon>
        <taxon>Hyphomicrobiales</taxon>
        <taxon>Rhizobiaceae</taxon>
        <taxon>Rhizobium/Agrobacterium group</taxon>
        <taxon>Agrobacterium</taxon>
        <taxon>Agrobacterium tumefaciens complex</taxon>
    </lineage>
</organism>
<evidence type="ECO:0000256" key="2">
    <source>
        <dbReference type="ARBA" id="ARBA00012438"/>
    </source>
</evidence>
<evidence type="ECO:0000256" key="3">
    <source>
        <dbReference type="ARBA" id="ARBA00022553"/>
    </source>
</evidence>
<evidence type="ECO:0000313" key="8">
    <source>
        <dbReference type="Proteomes" id="UP001265315"/>
    </source>
</evidence>
<keyword evidence="7" id="KW-0418">Kinase</keyword>
<keyword evidence="4" id="KW-0175">Coiled coil</keyword>
<dbReference type="Pfam" id="PF00512">
    <property type="entry name" value="HisKA"/>
    <property type="match status" value="1"/>
</dbReference>
<keyword evidence="5" id="KW-1133">Transmembrane helix</keyword>
<dbReference type="Gene3D" id="3.30.565.10">
    <property type="entry name" value="Histidine kinase-like ATPase, C-terminal domain"/>
    <property type="match status" value="1"/>
</dbReference>
<feature type="transmembrane region" description="Helical" evidence="5">
    <location>
        <begin position="275"/>
        <end position="298"/>
    </location>
</feature>
<dbReference type="GO" id="GO:0000155">
    <property type="term" value="F:phosphorelay sensor kinase activity"/>
    <property type="evidence" value="ECO:0007669"/>
    <property type="project" value="InterPro"/>
</dbReference>
<dbReference type="Gene3D" id="1.10.287.130">
    <property type="match status" value="1"/>
</dbReference>
<evidence type="ECO:0000256" key="1">
    <source>
        <dbReference type="ARBA" id="ARBA00000085"/>
    </source>
</evidence>
<dbReference type="Pfam" id="PF19443">
    <property type="entry name" value="DAHL"/>
    <property type="match status" value="1"/>
</dbReference>
<dbReference type="InterPro" id="IPR045812">
    <property type="entry name" value="DAHL"/>
</dbReference>
<keyword evidence="3" id="KW-0597">Phosphoprotein</keyword>
<evidence type="ECO:0000313" key="7">
    <source>
        <dbReference type="EMBL" id="MDR6705323.1"/>
    </source>
</evidence>
<dbReference type="PANTHER" id="PTHR43065">
    <property type="entry name" value="SENSOR HISTIDINE KINASE"/>
    <property type="match status" value="1"/>
</dbReference>
<dbReference type="InterPro" id="IPR036097">
    <property type="entry name" value="HisK_dim/P_sf"/>
</dbReference>
<dbReference type="PRINTS" id="PR00344">
    <property type="entry name" value="BCTRLSENSOR"/>
</dbReference>
<comment type="catalytic activity">
    <reaction evidence="1">
        <text>ATP + protein L-histidine = ADP + protein N-phospho-L-histidine.</text>
        <dbReference type="EC" id="2.7.13.3"/>
    </reaction>
</comment>
<accession>A0AAW8M2G7</accession>
<dbReference type="Proteomes" id="UP001265315">
    <property type="component" value="Unassembled WGS sequence"/>
</dbReference>
<feature type="domain" description="Histidine kinase" evidence="6">
    <location>
        <begin position="338"/>
        <end position="561"/>
    </location>
</feature>
<dbReference type="PANTHER" id="PTHR43065:SF50">
    <property type="entry name" value="HISTIDINE KINASE"/>
    <property type="match status" value="1"/>
</dbReference>
<keyword evidence="7" id="KW-0808">Transferase</keyword>
<dbReference type="Pfam" id="PF02518">
    <property type="entry name" value="HATPase_c"/>
    <property type="match status" value="1"/>
</dbReference>
<dbReference type="AlphaFoldDB" id="A0AAW8M2G7"/>
<feature type="coiled-coil region" evidence="4">
    <location>
        <begin position="302"/>
        <end position="332"/>
    </location>
</feature>
<dbReference type="InterPro" id="IPR004358">
    <property type="entry name" value="Sig_transdc_His_kin-like_C"/>
</dbReference>
<name>A0AAW8M2G7_AGRTU</name>
<keyword evidence="5" id="KW-0472">Membrane</keyword>
<dbReference type="InterPro" id="IPR003661">
    <property type="entry name" value="HisK_dim/P_dom"/>
</dbReference>
<dbReference type="SMART" id="SM00388">
    <property type="entry name" value="HisKA"/>
    <property type="match status" value="1"/>
</dbReference>
<protein>
    <recommendedName>
        <fullName evidence="2">histidine kinase</fullName>
        <ecNumber evidence="2">2.7.13.3</ecNumber>
    </recommendedName>
</protein>
<proteinExistence type="predicted"/>
<dbReference type="PROSITE" id="PS50109">
    <property type="entry name" value="HIS_KIN"/>
    <property type="match status" value="1"/>
</dbReference>
<dbReference type="InterPro" id="IPR005467">
    <property type="entry name" value="His_kinase_dom"/>
</dbReference>
<keyword evidence="5" id="KW-0812">Transmembrane</keyword>
<comment type="caution">
    <text evidence="7">The sequence shown here is derived from an EMBL/GenBank/DDBJ whole genome shotgun (WGS) entry which is preliminary data.</text>
</comment>
<sequence>MKISDFIDDVSGRSRIQRFASSRKGWMWCVAFVVLLSGLLSCLVWYAQRPSQALPAFQQSFEELRSLEAQWNSGILALQLGITPNYDNVTLTARDLEQGLNALTTLTASNPELVGLLDKLRQYQSSIGQKNVLFQQVKASHAMLRNAVSVLPGVIAECYEHPGVAAQATGNKRISDLITESVNSVMSFLTAPTPLLQGEVNERLSRIRDAAQATETGLANALNRLLAQIDVVVRERIKGNDLSLQLNAVATDADAKVILEQVRELSVGAEATKRALWLGVILLSAILFVLFLILVYSLSRRFLKLKKDNAMLQQANENVEEQLMQSAKLSALGQMVAGITHEINTPLAYVRAVFELIRERLTSETALEQAADEEAHEEVVMLLSDGLHGLDEIATLVRTMKNFSRLDKGTIEPFSVEEGLESALLLAKPKLKYVADIKRDFDSIPPIMGSPTQLRQVFLNLIVNAADAIASTNRRGTLTLRTLITSSDTVQIDICDDGPGIPEENLSKIFDPFFTTKSVGQGTGMGLSICYRIIENHGGTIAVNSWVGKGSVITLILPRKDASFASANTPKLSHISETLLSTG</sequence>
<dbReference type="RefSeq" id="WP_111794423.1">
    <property type="nucleotide sequence ID" value="NZ_JAGIPM010000010.1"/>
</dbReference>
<dbReference type="SMART" id="SM00387">
    <property type="entry name" value="HATPase_c"/>
    <property type="match status" value="1"/>
</dbReference>
<feature type="transmembrane region" description="Helical" evidence="5">
    <location>
        <begin position="25"/>
        <end position="47"/>
    </location>
</feature>
<reference evidence="7" key="1">
    <citation type="submission" date="2023-07" db="EMBL/GenBank/DDBJ databases">
        <title>Sorghum-associated microbial communities from plants grown in Nebraska, USA.</title>
        <authorList>
            <person name="Schachtman D."/>
        </authorList>
    </citation>
    <scope>NUCLEOTIDE SEQUENCE</scope>
    <source>
        <strain evidence="7">1457</strain>
    </source>
</reference>
<dbReference type="EMBL" id="JAVDSW010000009">
    <property type="protein sequence ID" value="MDR6705323.1"/>
    <property type="molecule type" value="Genomic_DNA"/>
</dbReference>